<dbReference type="Proteomes" id="UP000199062">
    <property type="component" value="Unassembled WGS sequence"/>
</dbReference>
<name>A0A1I6L3A4_9EURY</name>
<evidence type="ECO:0000313" key="2">
    <source>
        <dbReference type="Proteomes" id="UP000199062"/>
    </source>
</evidence>
<dbReference type="EMBL" id="FOZK01000002">
    <property type="protein sequence ID" value="SFR97720.1"/>
    <property type="molecule type" value="Genomic_DNA"/>
</dbReference>
<proteinExistence type="predicted"/>
<dbReference type="AlphaFoldDB" id="A0A1I6L3A4"/>
<sequence>MPFGILVADSVDTDAAFLLWSERYTRSNEIRTDGYQIEFWTNAGYSTIIQPEDSLAATYTLREDTSIGDRSTAIAEGRYELSGCDEEPFEINGTPADVEIEILQAP</sequence>
<keyword evidence="2" id="KW-1185">Reference proteome</keyword>
<gene>
    <name evidence="1" type="ORF">SAMN05216559_1903</name>
</gene>
<protein>
    <submittedName>
        <fullName evidence="1">Uncharacterized protein</fullName>
    </submittedName>
</protein>
<evidence type="ECO:0000313" key="1">
    <source>
        <dbReference type="EMBL" id="SFR97720.1"/>
    </source>
</evidence>
<organism evidence="1 2">
    <name type="scientific">Halomicrobium zhouii</name>
    <dbReference type="NCBI Taxonomy" id="767519"/>
    <lineage>
        <taxon>Archaea</taxon>
        <taxon>Methanobacteriati</taxon>
        <taxon>Methanobacteriota</taxon>
        <taxon>Stenosarchaea group</taxon>
        <taxon>Halobacteria</taxon>
        <taxon>Halobacteriales</taxon>
        <taxon>Haloarculaceae</taxon>
        <taxon>Halomicrobium</taxon>
    </lineage>
</organism>
<reference evidence="1 2" key="1">
    <citation type="submission" date="2016-10" db="EMBL/GenBank/DDBJ databases">
        <authorList>
            <person name="de Groot N.N."/>
        </authorList>
    </citation>
    <scope>NUCLEOTIDE SEQUENCE [LARGE SCALE GENOMIC DNA]</scope>
    <source>
        <strain evidence="1 2">CGMCC 1.10457</strain>
    </source>
</reference>
<accession>A0A1I6L3A4</accession>